<dbReference type="Proteomes" id="UP000734854">
    <property type="component" value="Unassembled WGS sequence"/>
</dbReference>
<reference evidence="4 5" key="1">
    <citation type="submission" date="2020-08" db="EMBL/GenBank/DDBJ databases">
        <title>Plant Genome Project.</title>
        <authorList>
            <person name="Zhang R.-G."/>
        </authorList>
    </citation>
    <scope>NUCLEOTIDE SEQUENCE [LARGE SCALE GENOMIC DNA]</scope>
    <source>
        <tissue evidence="4">Rhizome</tissue>
    </source>
</reference>
<organism evidence="4 5">
    <name type="scientific">Zingiber officinale</name>
    <name type="common">Ginger</name>
    <name type="synonym">Amomum zingiber</name>
    <dbReference type="NCBI Taxonomy" id="94328"/>
    <lineage>
        <taxon>Eukaryota</taxon>
        <taxon>Viridiplantae</taxon>
        <taxon>Streptophyta</taxon>
        <taxon>Embryophyta</taxon>
        <taxon>Tracheophyta</taxon>
        <taxon>Spermatophyta</taxon>
        <taxon>Magnoliopsida</taxon>
        <taxon>Liliopsida</taxon>
        <taxon>Zingiberales</taxon>
        <taxon>Zingiberaceae</taxon>
        <taxon>Zingiber</taxon>
    </lineage>
</organism>
<dbReference type="PROSITE" id="PS51375">
    <property type="entry name" value="PPR"/>
    <property type="match status" value="4"/>
</dbReference>
<name>A0A8J5IE85_ZINOF</name>
<proteinExistence type="inferred from homology"/>
<evidence type="ECO:0000256" key="3">
    <source>
        <dbReference type="PROSITE-ProRule" id="PRU00708"/>
    </source>
</evidence>
<dbReference type="InterPro" id="IPR011990">
    <property type="entry name" value="TPR-like_helical_dom_sf"/>
</dbReference>
<feature type="repeat" description="PPR" evidence="3">
    <location>
        <begin position="290"/>
        <end position="320"/>
    </location>
</feature>
<evidence type="ECO:0000256" key="1">
    <source>
        <dbReference type="ARBA" id="ARBA00007626"/>
    </source>
</evidence>
<keyword evidence="2" id="KW-0677">Repeat</keyword>
<dbReference type="InterPro" id="IPR002885">
    <property type="entry name" value="PPR_rpt"/>
</dbReference>
<accession>A0A8J5IE85</accession>
<evidence type="ECO:0000313" key="5">
    <source>
        <dbReference type="Proteomes" id="UP000734854"/>
    </source>
</evidence>
<evidence type="ECO:0000313" key="4">
    <source>
        <dbReference type="EMBL" id="KAG6532534.1"/>
    </source>
</evidence>
<protein>
    <recommendedName>
        <fullName evidence="6">Pentatricopeptide repeat-containing protein</fullName>
    </recommendedName>
</protein>
<feature type="repeat" description="PPR" evidence="3">
    <location>
        <begin position="185"/>
        <end position="219"/>
    </location>
</feature>
<dbReference type="Pfam" id="PF13041">
    <property type="entry name" value="PPR_2"/>
    <property type="match status" value="2"/>
</dbReference>
<feature type="repeat" description="PPR" evidence="3">
    <location>
        <begin position="255"/>
        <end position="289"/>
    </location>
</feature>
<dbReference type="PANTHER" id="PTHR47939:SF11">
    <property type="entry name" value="TETRATRICOPEPTIDE-LIKE HELICAL DOMAIN SUPERFAMILY"/>
    <property type="match status" value="1"/>
</dbReference>
<evidence type="ECO:0000256" key="2">
    <source>
        <dbReference type="ARBA" id="ARBA00022737"/>
    </source>
</evidence>
<dbReference type="Pfam" id="PF01535">
    <property type="entry name" value="PPR"/>
    <property type="match status" value="2"/>
</dbReference>
<comment type="caution">
    <text evidence="4">The sequence shown here is derived from an EMBL/GenBank/DDBJ whole genome shotgun (WGS) entry which is preliminary data.</text>
</comment>
<comment type="similarity">
    <text evidence="1">Belongs to the PPR family. P subfamily.</text>
</comment>
<keyword evidence="5" id="KW-1185">Reference proteome</keyword>
<dbReference type="InterPro" id="IPR050667">
    <property type="entry name" value="PPR-containing_protein"/>
</dbReference>
<dbReference type="EMBL" id="JACMSC010000002">
    <property type="protein sequence ID" value="KAG6532534.1"/>
    <property type="molecule type" value="Genomic_DNA"/>
</dbReference>
<feature type="repeat" description="PPR" evidence="3">
    <location>
        <begin position="220"/>
        <end position="254"/>
    </location>
</feature>
<evidence type="ECO:0008006" key="6">
    <source>
        <dbReference type="Google" id="ProtNLM"/>
    </source>
</evidence>
<dbReference type="NCBIfam" id="TIGR00756">
    <property type="entry name" value="PPR"/>
    <property type="match status" value="3"/>
</dbReference>
<sequence>MAAAAACSSALVRSRSAGLSSILRSAFCALAAHADPPASAGLDTISAVKRAILSESDPDRIADLFQSAAHLPRFYAHRPIFSLTVDKLARAKRPDLVDRLLSPLLSDVKCTQNEGFIIRLISLYSSAGMLDHAEATFNRIPQLLGRSGSDKSLSALLFGYFRNRQFDLVIKTFNHAPKQLGAVPGINSYNVLLQTLCQKNDLETARNVIDGMAEKGIAPDIISFNTLLSGYLKNGGDDRFDEILEQISSAGLEPNVVTCNCRISKFCQNSETFKAQELLDVMVSKGIHPNLTTFSTIISGYSAEGNVNAALEVFKRMKVMKRTNKSEGVSPNAYIYCVLVRDLVQNGEFGEALGICQECLNNKYVLPFEVVKALIDGLVKDSRIDEAKDVAAKMRMIVKGSAINSWNELEDFTSNIRAPPSFCRSDNHHSSINELDCPWPPPNPQKSSLPEFESSREAISLVGLLGHDGGCASHIGSHISRKLDFIVTFVDTLACSEITCWELIEYKDEIMSLAFHKKMLESIVLVKIVLLVYRSRNDDIRCWDAVAVSENLVDTLVSCGKLVTGLVYGALCLFMKLFGWEVAGIDWCSPNDFRCPYRSI</sequence>
<dbReference type="PANTHER" id="PTHR47939">
    <property type="entry name" value="MEMBRANE-ASSOCIATED SALT-INDUCIBLE PROTEIN-LIKE"/>
    <property type="match status" value="1"/>
</dbReference>
<dbReference type="AlphaFoldDB" id="A0A8J5IE85"/>
<gene>
    <name evidence="4" type="ORF">ZIOFF_006380</name>
</gene>
<dbReference type="Gene3D" id="1.25.40.10">
    <property type="entry name" value="Tetratricopeptide repeat domain"/>
    <property type="match status" value="2"/>
</dbReference>